<sequence length="46" mass="4830">MGNKSQNLLRYLATAEFCITTLSTVGKVGIPCITPSCLCGSCIAFC</sequence>
<gene>
    <name evidence="1" type="ORF">H206_05388</name>
</gene>
<evidence type="ECO:0000313" key="2">
    <source>
        <dbReference type="Proteomes" id="UP000287853"/>
    </source>
</evidence>
<dbReference type="AlphaFoldDB" id="A0A3S4TD80"/>
<proteinExistence type="predicted"/>
<protein>
    <submittedName>
        <fullName evidence="1">Uncharacterized protein</fullName>
    </submittedName>
</protein>
<accession>A0A3S4TD80</accession>
<keyword evidence="2" id="KW-1185">Reference proteome</keyword>
<name>A0A3S4TD80_9BACT</name>
<dbReference type="EMBL" id="MTKO01000009">
    <property type="protein sequence ID" value="RWX48034.1"/>
    <property type="molecule type" value="Genomic_DNA"/>
</dbReference>
<evidence type="ECO:0000313" key="1">
    <source>
        <dbReference type="EMBL" id="RWX48034.1"/>
    </source>
</evidence>
<comment type="caution">
    <text evidence="1">The sequence shown here is derived from an EMBL/GenBank/DDBJ whole genome shotgun (WGS) entry which is preliminary data.</text>
</comment>
<reference evidence="1 2" key="1">
    <citation type="submission" date="2017-01" db="EMBL/GenBank/DDBJ databases">
        <title>The cable genome- insights into the physiology and evolution of filamentous bacteria capable of sulfide oxidation via long distance electron transfer.</title>
        <authorList>
            <person name="Schreiber L."/>
            <person name="Bjerg J.T."/>
            <person name="Boggild A."/>
            <person name="Van De Vossenberg J."/>
            <person name="Meysman F."/>
            <person name="Nielsen L.P."/>
            <person name="Schramm A."/>
            <person name="Kjeldsen K.U."/>
        </authorList>
    </citation>
    <scope>NUCLEOTIDE SEQUENCE [LARGE SCALE GENOMIC DNA]</scope>
    <source>
        <strain evidence="1">MCF</strain>
    </source>
</reference>
<organism evidence="1 2">
    <name type="scientific">Candidatus Electrothrix aarhusensis</name>
    <dbReference type="NCBI Taxonomy" id="1859131"/>
    <lineage>
        <taxon>Bacteria</taxon>
        <taxon>Pseudomonadati</taxon>
        <taxon>Thermodesulfobacteriota</taxon>
        <taxon>Desulfobulbia</taxon>
        <taxon>Desulfobulbales</taxon>
        <taxon>Desulfobulbaceae</taxon>
        <taxon>Candidatus Electrothrix</taxon>
    </lineage>
</organism>
<dbReference type="Proteomes" id="UP000287853">
    <property type="component" value="Unassembled WGS sequence"/>
</dbReference>